<accession>A0AAD9HQR9</accession>
<dbReference type="AlphaFoldDB" id="A0AAD9HQR9"/>
<keyword evidence="2" id="KW-1185">Reference proteome</keyword>
<organism evidence="1 2">
    <name type="scientific">Colletotrichum zoysiae</name>
    <dbReference type="NCBI Taxonomy" id="1216348"/>
    <lineage>
        <taxon>Eukaryota</taxon>
        <taxon>Fungi</taxon>
        <taxon>Dikarya</taxon>
        <taxon>Ascomycota</taxon>
        <taxon>Pezizomycotina</taxon>
        <taxon>Sordariomycetes</taxon>
        <taxon>Hypocreomycetidae</taxon>
        <taxon>Glomerellales</taxon>
        <taxon>Glomerellaceae</taxon>
        <taxon>Colletotrichum</taxon>
        <taxon>Colletotrichum graminicola species complex</taxon>
    </lineage>
</organism>
<name>A0AAD9HQR9_9PEZI</name>
<proteinExistence type="predicted"/>
<dbReference type="EMBL" id="MU842821">
    <property type="protein sequence ID" value="KAK2033490.1"/>
    <property type="molecule type" value="Genomic_DNA"/>
</dbReference>
<evidence type="ECO:0000313" key="2">
    <source>
        <dbReference type="Proteomes" id="UP001232148"/>
    </source>
</evidence>
<protein>
    <submittedName>
        <fullName evidence="1">Uncharacterized protein</fullName>
    </submittedName>
</protein>
<sequence>MHIAPRNKEREPNARHIDPFFFFLSRLISSSHPSIPELTMPDRSLGVSQDRCGPPATRAPLPLSQQLFGPPGPKALDDAGQGGFVPLRRAIVRFPWSASSTRAACSSLSRSVRPLWWPVAQRPPWPALLALSRYSDDLRFPLCQVHRQRGPRGVGVR</sequence>
<dbReference type="Proteomes" id="UP001232148">
    <property type="component" value="Unassembled WGS sequence"/>
</dbReference>
<reference evidence="1" key="1">
    <citation type="submission" date="2021-06" db="EMBL/GenBank/DDBJ databases">
        <title>Comparative genomics, transcriptomics and evolutionary studies reveal genomic signatures of adaptation to plant cell wall in hemibiotrophic fungi.</title>
        <authorList>
            <consortium name="DOE Joint Genome Institute"/>
            <person name="Baroncelli R."/>
            <person name="Diaz J.F."/>
            <person name="Benocci T."/>
            <person name="Peng M."/>
            <person name="Battaglia E."/>
            <person name="Haridas S."/>
            <person name="Andreopoulos W."/>
            <person name="Labutti K."/>
            <person name="Pangilinan J."/>
            <person name="Floch G.L."/>
            <person name="Makela M.R."/>
            <person name="Henrissat B."/>
            <person name="Grigoriev I.V."/>
            <person name="Crouch J.A."/>
            <person name="De Vries R.P."/>
            <person name="Sukno S.A."/>
            <person name="Thon M.R."/>
        </authorList>
    </citation>
    <scope>NUCLEOTIDE SEQUENCE</scope>
    <source>
        <strain evidence="1">MAFF235873</strain>
    </source>
</reference>
<evidence type="ECO:0000313" key="1">
    <source>
        <dbReference type="EMBL" id="KAK2033490.1"/>
    </source>
</evidence>
<comment type="caution">
    <text evidence="1">The sequence shown here is derived from an EMBL/GenBank/DDBJ whole genome shotgun (WGS) entry which is preliminary data.</text>
</comment>
<gene>
    <name evidence="1" type="ORF">LX32DRAFT_73111</name>
</gene>